<dbReference type="InterPro" id="IPR007541">
    <property type="entry name" value="Uncharacterised_BSP"/>
</dbReference>
<protein>
    <submittedName>
        <fullName evidence="2">Uncharacterized protein</fullName>
    </submittedName>
</protein>
<dbReference type="Pfam" id="PF04450">
    <property type="entry name" value="BSP"/>
    <property type="match status" value="1"/>
</dbReference>
<comment type="caution">
    <text evidence="2">The sequence shown here is derived from an EMBL/GenBank/DDBJ whole genome shotgun (WGS) entry which is preliminary data.</text>
</comment>
<keyword evidence="3" id="KW-1185">Reference proteome</keyword>
<dbReference type="EMBL" id="JACMSC010000011">
    <property type="protein sequence ID" value="KAG6500618.1"/>
    <property type="molecule type" value="Genomic_DNA"/>
</dbReference>
<organism evidence="2 3">
    <name type="scientific">Zingiber officinale</name>
    <name type="common">Ginger</name>
    <name type="synonym">Amomum zingiber</name>
    <dbReference type="NCBI Taxonomy" id="94328"/>
    <lineage>
        <taxon>Eukaryota</taxon>
        <taxon>Viridiplantae</taxon>
        <taxon>Streptophyta</taxon>
        <taxon>Embryophyta</taxon>
        <taxon>Tracheophyta</taxon>
        <taxon>Spermatophyta</taxon>
        <taxon>Magnoliopsida</taxon>
        <taxon>Liliopsida</taxon>
        <taxon>Zingiberales</taxon>
        <taxon>Zingiberaceae</taxon>
        <taxon>Zingiber</taxon>
    </lineage>
</organism>
<dbReference type="PANTHER" id="PTHR33321">
    <property type="match status" value="1"/>
</dbReference>
<feature type="region of interest" description="Disordered" evidence="1">
    <location>
        <begin position="1"/>
        <end position="25"/>
    </location>
</feature>
<reference evidence="2 3" key="1">
    <citation type="submission" date="2020-08" db="EMBL/GenBank/DDBJ databases">
        <title>Plant Genome Project.</title>
        <authorList>
            <person name="Zhang R.-G."/>
        </authorList>
    </citation>
    <scope>NUCLEOTIDE SEQUENCE [LARGE SCALE GENOMIC DNA]</scope>
    <source>
        <tissue evidence="2">Rhizome</tissue>
    </source>
</reference>
<evidence type="ECO:0000313" key="2">
    <source>
        <dbReference type="EMBL" id="KAG6500618.1"/>
    </source>
</evidence>
<feature type="region of interest" description="Disordered" evidence="1">
    <location>
        <begin position="266"/>
        <end position="291"/>
    </location>
</feature>
<feature type="compositionally biased region" description="Low complexity" evidence="1">
    <location>
        <begin position="13"/>
        <end position="25"/>
    </location>
</feature>
<dbReference type="Proteomes" id="UP000734854">
    <property type="component" value="Unassembled WGS sequence"/>
</dbReference>
<accession>A0A8J5KV71</accession>
<gene>
    <name evidence="2" type="ORF">ZIOFF_040466</name>
</gene>
<dbReference type="PANTHER" id="PTHR33321:SF3">
    <property type="entry name" value="OS05G0582000 PROTEIN"/>
    <property type="match status" value="1"/>
</dbReference>
<name>A0A8J5KV71_ZINOF</name>
<sequence length="291" mass="31108">MSTSNDQEEPLISTTSSSSSSSSSSFSSSFSASTPTLAIILTRLTATITLVVLSLWANYEASKGVGISVISSAAPSSAAARRFDLLFVSNGRAHRILHRASRFAEKALYPDDRFPRKPVDRIAMQLASVDLTSMASVRPGAASGEYVVLLSLAVMSAADADAAVSAAVHRSVARLWLWDEGGAPGSLMEAMADYLAAEAGFLPSPNSTCGESGRCWCWSAEFVRYCEERELGFVARLNRGMRQGWTEFTADHALGSPVKQAYAEFRSPAGGNLEQSGNSTSDRGEERQRSL</sequence>
<evidence type="ECO:0000256" key="1">
    <source>
        <dbReference type="SAM" id="MobiDB-lite"/>
    </source>
</evidence>
<dbReference type="OrthoDB" id="1924946at2759"/>
<feature type="compositionally biased region" description="Basic and acidic residues" evidence="1">
    <location>
        <begin position="282"/>
        <end position="291"/>
    </location>
</feature>
<dbReference type="AlphaFoldDB" id="A0A8J5KV71"/>
<proteinExistence type="predicted"/>
<evidence type="ECO:0000313" key="3">
    <source>
        <dbReference type="Proteomes" id="UP000734854"/>
    </source>
</evidence>